<sequence length="200" mass="22721">MKLYYSAASPFVRKVMMVAQELDLLDQLEKEPVQVHPVNRLQSLIVSNPLGQVPTLITDDGQALFDSRVICEYLNDKGNGSLFGNQDSRWGILSELTALDSSLSALVIARYEISVRPVELQWLAWVDAQMDKSRTTLDYFEGKAESLEGRVDIVMFGLACLLGYLDFRFAHFDWRKLYPKLDAWNAQFSQRPSVQNTVPV</sequence>
<dbReference type="InterPro" id="IPR004045">
    <property type="entry name" value="Glutathione_S-Trfase_N"/>
</dbReference>
<dbReference type="SUPFAM" id="SSF47616">
    <property type="entry name" value="GST C-terminal domain-like"/>
    <property type="match status" value="1"/>
</dbReference>
<dbReference type="PANTHER" id="PTHR43968">
    <property type="match status" value="1"/>
</dbReference>
<evidence type="ECO:0000313" key="2">
    <source>
        <dbReference type="EMBL" id="AMP42452.1"/>
    </source>
</evidence>
<dbReference type="Pfam" id="PF13417">
    <property type="entry name" value="GST_N_3"/>
    <property type="match status" value="1"/>
</dbReference>
<keyword evidence="2" id="KW-0808">Transferase</keyword>
<accession>A0A142BWG4</accession>
<feature type="domain" description="GST N-terminal" evidence="1">
    <location>
        <begin position="1"/>
        <end position="82"/>
    </location>
</feature>
<reference evidence="2" key="1">
    <citation type="journal article" date="2016" name="Appl. Environ. Microbiol.">
        <title>Diversity of the Tetracycline Mobilome within a Chinese Pig Manure Sample.</title>
        <authorList>
            <person name="Leclercq S.O."/>
            <person name="Wang C."/>
            <person name="Zhu Y."/>
            <person name="Wu H."/>
            <person name="Du X."/>
            <person name="Liu Z."/>
            <person name="Feng J."/>
        </authorList>
    </citation>
    <scope>NUCLEOTIDE SEQUENCE</scope>
</reference>
<organism evidence="2">
    <name type="scientific">uncultured bacterium IN-13</name>
    <dbReference type="NCBI Taxonomy" id="1805591"/>
    <lineage>
        <taxon>Bacteria</taxon>
        <taxon>environmental samples</taxon>
    </lineage>
</organism>
<dbReference type="GO" id="GO:0005737">
    <property type="term" value="C:cytoplasm"/>
    <property type="evidence" value="ECO:0007669"/>
    <property type="project" value="TreeGrafter"/>
</dbReference>
<proteinExistence type="predicted"/>
<evidence type="ECO:0000259" key="1">
    <source>
        <dbReference type="PROSITE" id="PS50404"/>
    </source>
</evidence>
<dbReference type="InterPro" id="IPR036282">
    <property type="entry name" value="Glutathione-S-Trfase_C_sf"/>
</dbReference>
<dbReference type="InterPro" id="IPR036249">
    <property type="entry name" value="Thioredoxin-like_sf"/>
</dbReference>
<dbReference type="GO" id="GO:0016740">
    <property type="term" value="F:transferase activity"/>
    <property type="evidence" value="ECO:0007669"/>
    <property type="project" value="UniProtKB-KW"/>
</dbReference>
<dbReference type="EMBL" id="KU736878">
    <property type="protein sequence ID" value="AMP42452.1"/>
    <property type="molecule type" value="Genomic_DNA"/>
</dbReference>
<dbReference type="PANTHER" id="PTHR43968:SF6">
    <property type="entry name" value="GLUTATHIONE S-TRANSFERASE OMEGA"/>
    <property type="match status" value="1"/>
</dbReference>
<dbReference type="InterPro" id="IPR050983">
    <property type="entry name" value="GST_Omega/HSP26"/>
</dbReference>
<dbReference type="Gene3D" id="1.20.1050.10">
    <property type="match status" value="1"/>
</dbReference>
<protein>
    <submittedName>
        <fullName evidence="2">Glutathione S-transferase</fullName>
    </submittedName>
</protein>
<name>A0A142BWG4_9BACT</name>
<dbReference type="AlphaFoldDB" id="A0A142BWG4"/>
<dbReference type="Gene3D" id="3.40.30.10">
    <property type="entry name" value="Glutaredoxin"/>
    <property type="match status" value="1"/>
</dbReference>
<dbReference type="SUPFAM" id="SSF52833">
    <property type="entry name" value="Thioredoxin-like"/>
    <property type="match status" value="1"/>
</dbReference>
<dbReference type="Pfam" id="PF13410">
    <property type="entry name" value="GST_C_2"/>
    <property type="match status" value="1"/>
</dbReference>
<dbReference type="PROSITE" id="PS50404">
    <property type="entry name" value="GST_NTER"/>
    <property type="match status" value="1"/>
</dbReference>
<dbReference type="CDD" id="cd03205">
    <property type="entry name" value="GST_C_6"/>
    <property type="match status" value="1"/>
</dbReference>
<dbReference type="CDD" id="cd03049">
    <property type="entry name" value="GST_N_3"/>
    <property type="match status" value="1"/>
</dbReference>